<dbReference type="Pfam" id="PF12836">
    <property type="entry name" value="HHH_3"/>
    <property type="match status" value="1"/>
</dbReference>
<dbReference type="Proteomes" id="UP001354227">
    <property type="component" value="Unassembled WGS sequence"/>
</dbReference>
<organism evidence="2 3">
    <name type="scientific">Pseudomonas carassii</name>
    <dbReference type="NCBI Taxonomy" id="3115855"/>
    <lineage>
        <taxon>Bacteria</taxon>
        <taxon>Pseudomonadati</taxon>
        <taxon>Pseudomonadota</taxon>
        <taxon>Gammaproteobacteria</taxon>
        <taxon>Pseudomonadales</taxon>
        <taxon>Pseudomonadaceae</taxon>
        <taxon>Pseudomonas</taxon>
    </lineage>
</organism>
<accession>A0ABU7HCA6</accession>
<protein>
    <submittedName>
        <fullName evidence="2">ComEA family DNA-binding protein</fullName>
    </submittedName>
</protein>
<evidence type="ECO:0000313" key="2">
    <source>
        <dbReference type="EMBL" id="MEE1888745.1"/>
    </source>
</evidence>
<dbReference type="PANTHER" id="PTHR21180:SF32">
    <property type="entry name" value="ENDONUCLEASE_EXONUCLEASE_PHOSPHATASE FAMILY DOMAIN-CONTAINING PROTEIN 1"/>
    <property type="match status" value="1"/>
</dbReference>
<keyword evidence="3" id="KW-1185">Reference proteome</keyword>
<feature type="chain" id="PRO_5045569160" evidence="1">
    <location>
        <begin position="24"/>
        <end position="107"/>
    </location>
</feature>
<dbReference type="RefSeq" id="WP_330104130.1">
    <property type="nucleotide sequence ID" value="NZ_JAZDCT010000016.1"/>
</dbReference>
<evidence type="ECO:0000256" key="1">
    <source>
        <dbReference type="SAM" id="SignalP"/>
    </source>
</evidence>
<reference evidence="2" key="1">
    <citation type="submission" date="2024-01" db="EMBL/GenBank/DDBJ databases">
        <title>Unpublished Manusciprt.</title>
        <authorList>
            <person name="Duman M."/>
            <person name="Valdes E.G."/>
            <person name="Ajmi N."/>
            <person name="Altun S."/>
            <person name="Saticioglu I.B."/>
        </authorList>
    </citation>
    <scope>NUCLEOTIDE SEQUENCE</scope>
    <source>
        <strain evidence="2">137P</strain>
    </source>
</reference>
<gene>
    <name evidence="2" type="ORF">V0R62_13865</name>
</gene>
<dbReference type="SUPFAM" id="SSF47781">
    <property type="entry name" value="RuvA domain 2-like"/>
    <property type="match status" value="1"/>
</dbReference>
<name>A0ABU7HCA6_9PSED</name>
<dbReference type="InterPro" id="IPR010994">
    <property type="entry name" value="RuvA_2-like"/>
</dbReference>
<keyword evidence="1" id="KW-0732">Signal</keyword>
<dbReference type="GO" id="GO:0003677">
    <property type="term" value="F:DNA binding"/>
    <property type="evidence" value="ECO:0007669"/>
    <property type="project" value="UniProtKB-KW"/>
</dbReference>
<dbReference type="PANTHER" id="PTHR21180">
    <property type="entry name" value="ENDONUCLEASE/EXONUCLEASE/PHOSPHATASE FAMILY DOMAIN-CONTAINING PROTEIN 1"/>
    <property type="match status" value="1"/>
</dbReference>
<keyword evidence="2" id="KW-0238">DNA-binding</keyword>
<proteinExistence type="predicted"/>
<dbReference type="InterPro" id="IPR004509">
    <property type="entry name" value="Competence_ComEA_HhH"/>
</dbReference>
<feature type="signal peptide" evidence="1">
    <location>
        <begin position="1"/>
        <end position="23"/>
    </location>
</feature>
<dbReference type="NCBIfam" id="TIGR00426">
    <property type="entry name" value="competence protein ComEA helix-hairpin-helix repeat region"/>
    <property type="match status" value="1"/>
</dbReference>
<dbReference type="Gene3D" id="1.10.150.280">
    <property type="entry name" value="AF1531-like domain"/>
    <property type="match status" value="1"/>
</dbReference>
<comment type="caution">
    <text evidence="2">The sequence shown here is derived from an EMBL/GenBank/DDBJ whole genome shotgun (WGS) entry which is preliminary data.</text>
</comment>
<dbReference type="InterPro" id="IPR051675">
    <property type="entry name" value="Endo/Exo/Phosphatase_dom_1"/>
</dbReference>
<dbReference type="EMBL" id="JAZDCT010000016">
    <property type="protein sequence ID" value="MEE1888745.1"/>
    <property type="molecule type" value="Genomic_DNA"/>
</dbReference>
<sequence length="107" mass="11587">MRSTVFSYLFLPLFTCLSLSTTAAPTVEHPLPTVSVAGTAQGMEINVNTVDAATLEKELLGIGRAKAQAIITYRDTHGVFNSLDELLEVNGIGKALLDRNRDRLVVK</sequence>
<evidence type="ECO:0000313" key="3">
    <source>
        <dbReference type="Proteomes" id="UP001354227"/>
    </source>
</evidence>